<dbReference type="InterPro" id="IPR001128">
    <property type="entry name" value="Cyt_P450"/>
</dbReference>
<dbReference type="GO" id="GO:0004497">
    <property type="term" value="F:monooxygenase activity"/>
    <property type="evidence" value="ECO:0007669"/>
    <property type="project" value="UniProtKB-KW"/>
</dbReference>
<dbReference type="EMBL" id="SWLB01000020">
    <property type="protein sequence ID" value="KAF3325393.1"/>
    <property type="molecule type" value="Genomic_DNA"/>
</dbReference>
<keyword evidence="6 12" id="KW-0479">Metal-binding</keyword>
<keyword evidence="10 13" id="KW-0503">Monooxygenase</keyword>
<keyword evidence="16" id="KW-1185">Reference proteome</keyword>
<dbReference type="PROSITE" id="PS00086">
    <property type="entry name" value="CYTOCHROME_P450"/>
    <property type="match status" value="1"/>
</dbReference>
<evidence type="ECO:0000256" key="7">
    <source>
        <dbReference type="ARBA" id="ARBA00022989"/>
    </source>
</evidence>
<dbReference type="PANTHER" id="PTHR47944">
    <property type="entry name" value="CYTOCHROME P450 98A9"/>
    <property type="match status" value="1"/>
</dbReference>
<dbReference type="OrthoDB" id="1103324at2759"/>
<dbReference type="Pfam" id="PF00067">
    <property type="entry name" value="p450"/>
    <property type="match status" value="1"/>
</dbReference>
<evidence type="ECO:0000256" key="1">
    <source>
        <dbReference type="ARBA" id="ARBA00001971"/>
    </source>
</evidence>
<comment type="caution">
    <text evidence="15">The sequence shown here is derived from an EMBL/GenBank/DDBJ whole genome shotgun (WGS) entry which is preliminary data.</text>
</comment>
<dbReference type="AlphaFoldDB" id="A0A833VJG2"/>
<dbReference type="Proteomes" id="UP000623129">
    <property type="component" value="Unassembled WGS sequence"/>
</dbReference>
<feature type="binding site" description="axial binding residue" evidence="12">
    <location>
        <position position="470"/>
    </location>
    <ligand>
        <name>heme</name>
        <dbReference type="ChEBI" id="CHEBI:30413"/>
    </ligand>
    <ligandPart>
        <name>Fe</name>
        <dbReference type="ChEBI" id="CHEBI:18248"/>
    </ligandPart>
</feature>
<keyword evidence="8 13" id="KW-0560">Oxidoreductase</keyword>
<evidence type="ECO:0000256" key="6">
    <source>
        <dbReference type="ARBA" id="ARBA00022723"/>
    </source>
</evidence>
<sequence length="531" mass="59773">MEILTTTTTSIIELFKSSTTLTILLISLLTLAIILRTSKPNSKLSPTIPSPVALPIIGHLHLLGSIPHQALHRIALRYGPFFRVRLGSIDYLAVNSPSSIKCFLKNHESIFCDRTTSTTIINMFYDGSDLTFAPYGPHWIFMRKLTMTQLLGGKTIGQLHHIRREEIKRLLRGFYDKSRTGEKVNLPQSFIGLASNIVSRMSIGRQWAGRDEELAELKTVVNDLEVILGLFDFKDHIWVLKQLGKLGFDFQGISSKEKEVMGRYDRMVERVLKEKEAERQSKNGNKEDGEEGTKDILDLLMDVHDDDNAEKKLTRENLKSYILNVLAAGTSTSALTIEWALGEMMNHPTMLKKLLTELDTVVGKDRLVDESDLPRLPYLQAVIKETLRLHCPLPLLTRKGSEDCIIDGHFVPAGTPVLLNYWAVGRDPEYWKDPLEFNPERFASDNKGNEVDFRGQHFQLLPFGTGRRMCPGATLGHLVVTTGFAALVQCFEWMSAEGSVDMTEGPGITLTRARPLFMTPKPRLDKLLSSL</sequence>
<dbReference type="SUPFAM" id="SSF48264">
    <property type="entry name" value="Cytochrome P450"/>
    <property type="match status" value="1"/>
</dbReference>
<comment type="cofactor">
    <cofactor evidence="1 12">
        <name>heme</name>
        <dbReference type="ChEBI" id="CHEBI:30413"/>
    </cofactor>
</comment>
<evidence type="ECO:0000256" key="10">
    <source>
        <dbReference type="ARBA" id="ARBA00023033"/>
    </source>
</evidence>
<evidence type="ECO:0000256" key="8">
    <source>
        <dbReference type="ARBA" id="ARBA00023002"/>
    </source>
</evidence>
<evidence type="ECO:0000256" key="4">
    <source>
        <dbReference type="ARBA" id="ARBA00022617"/>
    </source>
</evidence>
<keyword evidence="11 14" id="KW-0472">Membrane</keyword>
<dbReference type="PRINTS" id="PR00463">
    <property type="entry name" value="EP450I"/>
</dbReference>
<feature type="transmembrane region" description="Helical" evidence="14">
    <location>
        <begin position="14"/>
        <end position="35"/>
    </location>
</feature>
<dbReference type="InterPro" id="IPR017972">
    <property type="entry name" value="Cyt_P450_CS"/>
</dbReference>
<evidence type="ECO:0000256" key="5">
    <source>
        <dbReference type="ARBA" id="ARBA00022692"/>
    </source>
</evidence>
<dbReference type="FunFam" id="1.10.630.10:FF:000126">
    <property type="entry name" value="Predicted protein"/>
    <property type="match status" value="1"/>
</dbReference>
<keyword evidence="5 14" id="KW-0812">Transmembrane</keyword>
<keyword evidence="9 12" id="KW-0408">Iron</keyword>
<evidence type="ECO:0000313" key="16">
    <source>
        <dbReference type="Proteomes" id="UP000623129"/>
    </source>
</evidence>
<comment type="subcellular location">
    <subcellularLocation>
        <location evidence="2">Membrane</location>
        <topology evidence="2">Single-pass membrane protein</topology>
    </subcellularLocation>
</comment>
<dbReference type="GO" id="GO:0005506">
    <property type="term" value="F:iron ion binding"/>
    <property type="evidence" value="ECO:0007669"/>
    <property type="project" value="InterPro"/>
</dbReference>
<evidence type="ECO:0000256" key="9">
    <source>
        <dbReference type="ARBA" id="ARBA00023004"/>
    </source>
</evidence>
<keyword evidence="7 14" id="KW-1133">Transmembrane helix</keyword>
<gene>
    <name evidence="15" type="ORF">FCM35_KLT10464</name>
</gene>
<dbReference type="GO" id="GO:0020037">
    <property type="term" value="F:heme binding"/>
    <property type="evidence" value="ECO:0007669"/>
    <property type="project" value="InterPro"/>
</dbReference>
<protein>
    <submittedName>
        <fullName evidence="15">3,9-dihydroxypterocarpan 6A-monooxygenase</fullName>
    </submittedName>
</protein>
<evidence type="ECO:0000256" key="3">
    <source>
        <dbReference type="ARBA" id="ARBA00010617"/>
    </source>
</evidence>
<accession>A0A833VJG2</accession>
<proteinExistence type="inferred from homology"/>
<comment type="similarity">
    <text evidence="3 13">Belongs to the cytochrome P450 family.</text>
</comment>
<dbReference type="Gene3D" id="1.10.630.10">
    <property type="entry name" value="Cytochrome P450"/>
    <property type="match status" value="1"/>
</dbReference>
<evidence type="ECO:0000256" key="13">
    <source>
        <dbReference type="RuleBase" id="RU000461"/>
    </source>
</evidence>
<reference evidence="15" key="1">
    <citation type="submission" date="2020-01" db="EMBL/GenBank/DDBJ databases">
        <title>Genome sequence of Kobresia littledalei, the first chromosome-level genome in the family Cyperaceae.</title>
        <authorList>
            <person name="Qu G."/>
        </authorList>
    </citation>
    <scope>NUCLEOTIDE SEQUENCE</scope>
    <source>
        <strain evidence="15">C.B.Clarke</strain>
        <tissue evidence="15">Leaf</tissue>
    </source>
</reference>
<dbReference type="InterPro" id="IPR002401">
    <property type="entry name" value="Cyt_P450_E_grp-I"/>
</dbReference>
<evidence type="ECO:0000256" key="12">
    <source>
        <dbReference type="PIRSR" id="PIRSR602401-1"/>
    </source>
</evidence>
<evidence type="ECO:0000313" key="15">
    <source>
        <dbReference type="EMBL" id="KAF3325393.1"/>
    </source>
</evidence>
<name>A0A833VJG2_9POAL</name>
<evidence type="ECO:0000256" key="2">
    <source>
        <dbReference type="ARBA" id="ARBA00004167"/>
    </source>
</evidence>
<dbReference type="PRINTS" id="PR00385">
    <property type="entry name" value="P450"/>
</dbReference>
<keyword evidence="4 12" id="KW-0349">Heme</keyword>
<dbReference type="GO" id="GO:0016020">
    <property type="term" value="C:membrane"/>
    <property type="evidence" value="ECO:0007669"/>
    <property type="project" value="UniProtKB-SubCell"/>
</dbReference>
<dbReference type="GO" id="GO:0016705">
    <property type="term" value="F:oxidoreductase activity, acting on paired donors, with incorporation or reduction of molecular oxygen"/>
    <property type="evidence" value="ECO:0007669"/>
    <property type="project" value="InterPro"/>
</dbReference>
<evidence type="ECO:0000256" key="11">
    <source>
        <dbReference type="ARBA" id="ARBA00023136"/>
    </source>
</evidence>
<dbReference type="InterPro" id="IPR036396">
    <property type="entry name" value="Cyt_P450_sf"/>
</dbReference>
<dbReference type="PANTHER" id="PTHR47944:SF17">
    <property type="entry name" value="3,9-DIHYDROXYPTEROCARPAN 6A-MONOOXYGENASE"/>
    <property type="match status" value="1"/>
</dbReference>
<evidence type="ECO:0000256" key="14">
    <source>
        <dbReference type="SAM" id="Phobius"/>
    </source>
</evidence>
<organism evidence="15 16">
    <name type="scientific">Carex littledalei</name>
    <dbReference type="NCBI Taxonomy" id="544730"/>
    <lineage>
        <taxon>Eukaryota</taxon>
        <taxon>Viridiplantae</taxon>
        <taxon>Streptophyta</taxon>
        <taxon>Embryophyta</taxon>
        <taxon>Tracheophyta</taxon>
        <taxon>Spermatophyta</taxon>
        <taxon>Magnoliopsida</taxon>
        <taxon>Liliopsida</taxon>
        <taxon>Poales</taxon>
        <taxon>Cyperaceae</taxon>
        <taxon>Cyperoideae</taxon>
        <taxon>Cariceae</taxon>
        <taxon>Carex</taxon>
        <taxon>Carex subgen. Euthyceras</taxon>
    </lineage>
</organism>